<dbReference type="EMBL" id="LAZR01000254">
    <property type="protein sequence ID" value="KKN78960.1"/>
    <property type="molecule type" value="Genomic_DNA"/>
</dbReference>
<accession>A0A0F9TCJ4</accession>
<dbReference type="AlphaFoldDB" id="A0A0F9TCJ4"/>
<sequence>MRGDIVPQFDLFKTEAAKVMSDAERLAASVNDAESFYRNAYYVMETVTRLNGKLVEMLASESRAMAGQLYNRQR</sequence>
<name>A0A0F9TCJ4_9ZZZZ</name>
<protein>
    <submittedName>
        <fullName evidence="1">Uncharacterized protein</fullName>
    </submittedName>
</protein>
<proteinExistence type="predicted"/>
<gene>
    <name evidence="1" type="ORF">LCGC14_0344360</name>
</gene>
<organism evidence="1">
    <name type="scientific">marine sediment metagenome</name>
    <dbReference type="NCBI Taxonomy" id="412755"/>
    <lineage>
        <taxon>unclassified sequences</taxon>
        <taxon>metagenomes</taxon>
        <taxon>ecological metagenomes</taxon>
    </lineage>
</organism>
<comment type="caution">
    <text evidence="1">The sequence shown here is derived from an EMBL/GenBank/DDBJ whole genome shotgun (WGS) entry which is preliminary data.</text>
</comment>
<evidence type="ECO:0000313" key="1">
    <source>
        <dbReference type="EMBL" id="KKN78960.1"/>
    </source>
</evidence>
<reference evidence="1" key="1">
    <citation type="journal article" date="2015" name="Nature">
        <title>Complex archaea that bridge the gap between prokaryotes and eukaryotes.</title>
        <authorList>
            <person name="Spang A."/>
            <person name="Saw J.H."/>
            <person name="Jorgensen S.L."/>
            <person name="Zaremba-Niedzwiedzka K."/>
            <person name="Martijn J."/>
            <person name="Lind A.E."/>
            <person name="van Eijk R."/>
            <person name="Schleper C."/>
            <person name="Guy L."/>
            <person name="Ettema T.J."/>
        </authorList>
    </citation>
    <scope>NUCLEOTIDE SEQUENCE</scope>
</reference>